<dbReference type="Pfam" id="PF04791">
    <property type="entry name" value="LMBR1"/>
    <property type="match status" value="1"/>
</dbReference>
<dbReference type="OMA" id="QLERICY"/>
<dbReference type="AlphaFoldDB" id="A0A168MSF4"/>
<keyword evidence="5 7" id="KW-0472">Membrane</keyword>
<feature type="transmembrane region" description="Helical" evidence="7">
    <location>
        <begin position="101"/>
        <end position="124"/>
    </location>
</feature>
<keyword evidence="9" id="KW-1185">Reference proteome</keyword>
<dbReference type="Proteomes" id="UP000078561">
    <property type="component" value="Unassembled WGS sequence"/>
</dbReference>
<evidence type="ECO:0000256" key="7">
    <source>
        <dbReference type="SAM" id="Phobius"/>
    </source>
</evidence>
<feature type="transmembrane region" description="Helical" evidence="7">
    <location>
        <begin position="32"/>
        <end position="51"/>
    </location>
</feature>
<accession>A0A168MSF4</accession>
<evidence type="ECO:0000313" key="9">
    <source>
        <dbReference type="Proteomes" id="UP000078561"/>
    </source>
</evidence>
<feature type="transmembrane region" description="Helical" evidence="7">
    <location>
        <begin position="72"/>
        <end position="89"/>
    </location>
</feature>
<gene>
    <name evidence="8" type="primary">ABSGL_04682.1 scaffold 5764</name>
</gene>
<evidence type="ECO:0000256" key="5">
    <source>
        <dbReference type="ARBA" id="ARBA00023136"/>
    </source>
</evidence>
<dbReference type="EMBL" id="LT552482">
    <property type="protein sequence ID" value="SAL99101.1"/>
    <property type="molecule type" value="Genomic_DNA"/>
</dbReference>
<feature type="transmembrane region" description="Helical" evidence="7">
    <location>
        <begin position="329"/>
        <end position="353"/>
    </location>
</feature>
<feature type="compositionally biased region" description="Basic and acidic residues" evidence="6">
    <location>
        <begin position="653"/>
        <end position="662"/>
    </location>
</feature>
<evidence type="ECO:0000256" key="1">
    <source>
        <dbReference type="ARBA" id="ARBA00004141"/>
    </source>
</evidence>
<dbReference type="PANTHER" id="PTHR21355:SF0">
    <property type="entry name" value="G-PROTEIN COUPLED RECEPTOR-ASSOCIATED PROTEIN LMBRD2"/>
    <property type="match status" value="1"/>
</dbReference>
<evidence type="ECO:0000256" key="3">
    <source>
        <dbReference type="ARBA" id="ARBA00022692"/>
    </source>
</evidence>
<keyword evidence="4 7" id="KW-1133">Transmembrane helix</keyword>
<dbReference type="FunCoup" id="A0A168MSF4">
    <property type="interactions" value="341"/>
</dbReference>
<evidence type="ECO:0000256" key="2">
    <source>
        <dbReference type="ARBA" id="ARBA00010487"/>
    </source>
</evidence>
<feature type="compositionally biased region" description="Polar residues" evidence="6">
    <location>
        <begin position="505"/>
        <end position="524"/>
    </location>
</feature>
<dbReference type="OrthoDB" id="203099at2759"/>
<name>A0A168MSF4_ABSGL</name>
<evidence type="ECO:0000313" key="8">
    <source>
        <dbReference type="EMBL" id="SAL99101.1"/>
    </source>
</evidence>
<evidence type="ECO:0000256" key="4">
    <source>
        <dbReference type="ARBA" id="ARBA00022989"/>
    </source>
</evidence>
<dbReference type="GO" id="GO:0016020">
    <property type="term" value="C:membrane"/>
    <property type="evidence" value="ECO:0007669"/>
    <property type="project" value="UniProtKB-SubCell"/>
</dbReference>
<dbReference type="InParanoid" id="A0A168MSF4"/>
<comment type="subcellular location">
    <subcellularLocation>
        <location evidence="1">Membrane</location>
        <topology evidence="1">Multi-pass membrane protein</topology>
    </subcellularLocation>
</comment>
<feature type="compositionally biased region" description="Low complexity" evidence="6">
    <location>
        <begin position="548"/>
        <end position="561"/>
    </location>
</feature>
<sequence length="662" mass="75216">MASTLYEACGVECRRPLTWVSQSVLYVAWRTIYWTSFCLTWMLIPMMQAYVNTGELRVLKRLKAAAKVNIRFYSIYVVVGILGLFYLFFKGGITTKAKLQAFVMAMANSWGLFLVIMFMGYGLVAVPRKLWYAGDIQKHLTELYTKAPRVKEECMDSELEFDELAKTINAISYRPLRTDPYLRRMVDDTVERFSFVKHPDYADRDHSSGIPQALTEEYIVTLNRNMILAAKMKDRKSAQVKLRIRVLVWFLPLDETSFWTETKARIEWWWVIVFRSIVYRILAILFSVISLCILWSELTFNVKSPLISIVGLAIDACGLNYAAVEVLSILTLMWMCICVYTSLFKIRFFNLYLLIPHHHTDPNSLLWFTGYMCKMMAPLCHNYINLLGPIETTETIFSQFMGKANLVPFLGDTFMDWFPVLVLIPSTLAFFNASSLKWFGNNHNQDPENGGQLNVNVVEGKELVLEERRHLERLLHHETGSPQGFLDRAKSALGAYSKFERPKLNSRNTHPSTSSNPQYNVGTLPTSLRQERDKRLEALLSQRAANHAADTTTSAEPTTATPWQNFGDTMKSKLGHLFSNDDNDDEPATPPASPPQRHAVSSPPSPPSHHLRPTTPGGRVFGKVNNTSASSSRTSSPNPFQKALAAWNSSPFEKPDDRPSSP</sequence>
<feature type="region of interest" description="Disordered" evidence="6">
    <location>
        <begin position="499"/>
        <end position="524"/>
    </location>
</feature>
<protein>
    <submittedName>
        <fullName evidence="8">Uncharacterized protein</fullName>
    </submittedName>
</protein>
<dbReference type="InterPro" id="IPR051584">
    <property type="entry name" value="GPCR-associated_LMBR1"/>
</dbReference>
<organism evidence="8">
    <name type="scientific">Absidia glauca</name>
    <name type="common">Pin mould</name>
    <dbReference type="NCBI Taxonomy" id="4829"/>
    <lineage>
        <taxon>Eukaryota</taxon>
        <taxon>Fungi</taxon>
        <taxon>Fungi incertae sedis</taxon>
        <taxon>Mucoromycota</taxon>
        <taxon>Mucoromycotina</taxon>
        <taxon>Mucoromycetes</taxon>
        <taxon>Mucorales</taxon>
        <taxon>Cunninghamellaceae</taxon>
        <taxon>Absidia</taxon>
    </lineage>
</organism>
<feature type="region of interest" description="Disordered" evidence="6">
    <location>
        <begin position="544"/>
        <end position="662"/>
    </location>
</feature>
<reference evidence="8" key="1">
    <citation type="submission" date="2016-04" db="EMBL/GenBank/DDBJ databases">
        <authorList>
            <person name="Evans L.H."/>
            <person name="Alamgir A."/>
            <person name="Owens N."/>
            <person name="Weber N.D."/>
            <person name="Virtaneva K."/>
            <person name="Barbian K."/>
            <person name="Babar A."/>
            <person name="Rosenke K."/>
        </authorList>
    </citation>
    <scope>NUCLEOTIDE SEQUENCE [LARGE SCALE GENOMIC DNA]</scope>
    <source>
        <strain evidence="8">CBS 101.48</strain>
    </source>
</reference>
<feature type="transmembrane region" description="Helical" evidence="7">
    <location>
        <begin position="272"/>
        <end position="294"/>
    </location>
</feature>
<evidence type="ECO:0000256" key="6">
    <source>
        <dbReference type="SAM" id="MobiDB-lite"/>
    </source>
</evidence>
<dbReference type="PANTHER" id="PTHR21355">
    <property type="entry name" value="G-PROTEIN COUPLED RECEPTOR-ASSOCIATED PROTEIN LMBRD2"/>
    <property type="match status" value="1"/>
</dbReference>
<comment type="similarity">
    <text evidence="2">Belongs to the LIMR family.</text>
</comment>
<feature type="compositionally biased region" description="Low complexity" evidence="6">
    <location>
        <begin position="627"/>
        <end position="636"/>
    </location>
</feature>
<proteinExistence type="inferred from homology"/>
<dbReference type="InterPro" id="IPR006876">
    <property type="entry name" value="LMBR1-like_membr_prot"/>
</dbReference>
<dbReference type="STRING" id="4829.A0A168MSF4"/>
<keyword evidence="3 7" id="KW-0812">Transmembrane</keyword>